<gene>
    <name evidence="2" type="ORF">Tco025E_04850</name>
</gene>
<dbReference type="AlphaFoldDB" id="A0A422PIB7"/>
<reference evidence="2 3" key="1">
    <citation type="journal article" date="2018" name="BMC Genomics">
        <title>Genomic comparison of Trypanosoma conorhini and Trypanosoma rangeli to Trypanosoma cruzi strains of high and low virulence.</title>
        <authorList>
            <person name="Bradwell K.R."/>
            <person name="Koparde V.N."/>
            <person name="Matveyev A.V."/>
            <person name="Serrano M.G."/>
            <person name="Alves J.M."/>
            <person name="Parikh H."/>
            <person name="Huang B."/>
            <person name="Lee V."/>
            <person name="Espinosa-Alvarez O."/>
            <person name="Ortiz P.A."/>
            <person name="Costa-Martins A.G."/>
            <person name="Teixeira M.M."/>
            <person name="Buck G.A."/>
        </authorList>
    </citation>
    <scope>NUCLEOTIDE SEQUENCE [LARGE SCALE GENOMIC DNA]</scope>
    <source>
        <strain evidence="2 3">025E</strain>
    </source>
</reference>
<accession>A0A422PIB7</accession>
<name>A0A422PIB7_9TRYP</name>
<evidence type="ECO:0000313" key="3">
    <source>
        <dbReference type="Proteomes" id="UP000284403"/>
    </source>
</evidence>
<keyword evidence="1" id="KW-0732">Signal</keyword>
<dbReference type="RefSeq" id="XP_029228149.1">
    <property type="nucleotide sequence ID" value="XM_029371755.1"/>
</dbReference>
<dbReference type="GeneID" id="40318461"/>
<dbReference type="EMBL" id="MKKU01000262">
    <property type="protein sequence ID" value="RNF17433.1"/>
    <property type="molecule type" value="Genomic_DNA"/>
</dbReference>
<feature type="signal peptide" evidence="1">
    <location>
        <begin position="1"/>
        <end position="28"/>
    </location>
</feature>
<feature type="chain" id="PRO_5019400105" evidence="1">
    <location>
        <begin position="29"/>
        <end position="305"/>
    </location>
</feature>
<proteinExistence type="predicted"/>
<evidence type="ECO:0000313" key="2">
    <source>
        <dbReference type="EMBL" id="RNF17433.1"/>
    </source>
</evidence>
<sequence>MCYTGWAGFLLLCCTVASLFSAAPVVAGDYEPDVASNMPLLEQVIAQPFKVSVISSRYGVFNATLTLKGSPNFPEHIHGELIPTGEQRRATAEQVPLDHFKYPLPMETEAPPHGTLEAHPSLLSIDIRLEFSGSTVGTVSAWSLPAEERLLEQRLSEVEEVDATPTATASFSFVHEAKSLSPSTLSDVPAMARTATGVVALEGGGSGSFTLRFFSDHEFSLTLQLRMGETAVDRVWVYGYLAPDSALVPRPEVKQRPWYQKHSFLVFAVTFFVIRAATTYLDVQRTKKLQKAKTEAAAEEAKKVK</sequence>
<protein>
    <submittedName>
        <fullName evidence="2">Uncharacterized protein</fullName>
    </submittedName>
</protein>
<dbReference type="Proteomes" id="UP000284403">
    <property type="component" value="Unassembled WGS sequence"/>
</dbReference>
<keyword evidence="3" id="KW-1185">Reference proteome</keyword>
<comment type="caution">
    <text evidence="2">The sequence shown here is derived from an EMBL/GenBank/DDBJ whole genome shotgun (WGS) entry which is preliminary data.</text>
</comment>
<evidence type="ECO:0000256" key="1">
    <source>
        <dbReference type="SAM" id="SignalP"/>
    </source>
</evidence>
<dbReference type="OrthoDB" id="272671at2759"/>
<organism evidence="2 3">
    <name type="scientific">Trypanosoma conorhini</name>
    <dbReference type="NCBI Taxonomy" id="83891"/>
    <lineage>
        <taxon>Eukaryota</taxon>
        <taxon>Discoba</taxon>
        <taxon>Euglenozoa</taxon>
        <taxon>Kinetoplastea</taxon>
        <taxon>Metakinetoplastina</taxon>
        <taxon>Trypanosomatida</taxon>
        <taxon>Trypanosomatidae</taxon>
        <taxon>Trypanosoma</taxon>
    </lineage>
</organism>